<gene>
    <name evidence="1" type="ORF">CISIN_1g045620mg</name>
</gene>
<feature type="non-terminal residue" evidence="1">
    <location>
        <position position="1"/>
    </location>
</feature>
<protein>
    <submittedName>
        <fullName evidence="1">Uncharacterized protein</fullName>
    </submittedName>
</protein>
<dbReference type="Proteomes" id="UP000027120">
    <property type="component" value="Unassembled WGS sequence"/>
</dbReference>
<name>A0A067H6Y7_CITSI</name>
<accession>A0A067H6Y7</accession>
<dbReference type="AlphaFoldDB" id="A0A067H6Y7"/>
<keyword evidence="2" id="KW-1185">Reference proteome</keyword>
<evidence type="ECO:0000313" key="1">
    <source>
        <dbReference type="EMBL" id="KDO83326.1"/>
    </source>
</evidence>
<dbReference type="STRING" id="2711.A0A067H6Y7"/>
<proteinExistence type="predicted"/>
<dbReference type="Gene3D" id="3.40.50.720">
    <property type="entry name" value="NAD(P)-binding Rossmann-like Domain"/>
    <property type="match status" value="1"/>
</dbReference>
<dbReference type="EMBL" id="KK784875">
    <property type="protein sequence ID" value="KDO83326.1"/>
    <property type="molecule type" value="Genomic_DNA"/>
</dbReference>
<evidence type="ECO:0000313" key="2">
    <source>
        <dbReference type="Proteomes" id="UP000027120"/>
    </source>
</evidence>
<sequence>VNAAVGDPSRSLSLLPTSVILSILQVLILGFEDPKTDHLRELDGAKERLLLLKANLLEEGSFDSAVDGCEEVPTATGRFAVVGRVAHDYEVLKILHED</sequence>
<organism evidence="1 2">
    <name type="scientific">Citrus sinensis</name>
    <name type="common">Sweet orange</name>
    <name type="synonym">Citrus aurantium var. sinensis</name>
    <dbReference type="NCBI Taxonomy" id="2711"/>
    <lineage>
        <taxon>Eukaryota</taxon>
        <taxon>Viridiplantae</taxon>
        <taxon>Streptophyta</taxon>
        <taxon>Embryophyta</taxon>
        <taxon>Tracheophyta</taxon>
        <taxon>Spermatophyta</taxon>
        <taxon>Magnoliopsida</taxon>
        <taxon>eudicotyledons</taxon>
        <taxon>Gunneridae</taxon>
        <taxon>Pentapetalae</taxon>
        <taxon>rosids</taxon>
        <taxon>malvids</taxon>
        <taxon>Sapindales</taxon>
        <taxon>Rutaceae</taxon>
        <taxon>Aurantioideae</taxon>
        <taxon>Citrus</taxon>
    </lineage>
</organism>
<reference evidence="1 2" key="1">
    <citation type="submission" date="2014-04" db="EMBL/GenBank/DDBJ databases">
        <authorList>
            <consortium name="International Citrus Genome Consortium"/>
            <person name="Gmitter F."/>
            <person name="Chen C."/>
            <person name="Farmerie W."/>
            <person name="Harkins T."/>
            <person name="Desany B."/>
            <person name="Mohiuddin M."/>
            <person name="Kodira C."/>
            <person name="Borodovsky M."/>
            <person name="Lomsadze A."/>
            <person name="Burns P."/>
            <person name="Jenkins J."/>
            <person name="Prochnik S."/>
            <person name="Shu S."/>
            <person name="Chapman J."/>
            <person name="Pitluck S."/>
            <person name="Schmutz J."/>
            <person name="Rokhsar D."/>
        </authorList>
    </citation>
    <scope>NUCLEOTIDE SEQUENCE</scope>
</reference>